<keyword evidence="2" id="KW-0812">Transmembrane</keyword>
<evidence type="ECO:0000313" key="4">
    <source>
        <dbReference type="Proteomes" id="UP000663828"/>
    </source>
</evidence>
<organism evidence="3 4">
    <name type="scientific">Adineta ricciae</name>
    <name type="common">Rotifer</name>
    <dbReference type="NCBI Taxonomy" id="249248"/>
    <lineage>
        <taxon>Eukaryota</taxon>
        <taxon>Metazoa</taxon>
        <taxon>Spiralia</taxon>
        <taxon>Gnathifera</taxon>
        <taxon>Rotifera</taxon>
        <taxon>Eurotatoria</taxon>
        <taxon>Bdelloidea</taxon>
        <taxon>Adinetida</taxon>
        <taxon>Adinetidae</taxon>
        <taxon>Adineta</taxon>
    </lineage>
</organism>
<keyword evidence="2" id="KW-1133">Transmembrane helix</keyword>
<comment type="caution">
    <text evidence="3">The sequence shown here is derived from an EMBL/GenBank/DDBJ whole genome shotgun (WGS) entry which is preliminary data.</text>
</comment>
<reference evidence="3" key="1">
    <citation type="submission" date="2021-02" db="EMBL/GenBank/DDBJ databases">
        <authorList>
            <person name="Nowell W R."/>
        </authorList>
    </citation>
    <scope>NUCLEOTIDE SEQUENCE</scope>
</reference>
<accession>A0A816GGE4</accession>
<proteinExistence type="predicted"/>
<feature type="transmembrane region" description="Helical" evidence="2">
    <location>
        <begin position="43"/>
        <end position="66"/>
    </location>
</feature>
<dbReference type="Proteomes" id="UP000663828">
    <property type="component" value="Unassembled WGS sequence"/>
</dbReference>
<dbReference type="AlphaFoldDB" id="A0A816GGE4"/>
<evidence type="ECO:0000256" key="2">
    <source>
        <dbReference type="SAM" id="Phobius"/>
    </source>
</evidence>
<name>A0A816GGE4_ADIRI</name>
<evidence type="ECO:0000256" key="1">
    <source>
        <dbReference type="SAM" id="MobiDB-lite"/>
    </source>
</evidence>
<protein>
    <submittedName>
        <fullName evidence="3">Uncharacterized protein</fullName>
    </submittedName>
</protein>
<feature type="compositionally biased region" description="Polar residues" evidence="1">
    <location>
        <begin position="213"/>
        <end position="229"/>
    </location>
</feature>
<dbReference type="EMBL" id="CAJNOR010013738">
    <property type="protein sequence ID" value="CAF1674949.1"/>
    <property type="molecule type" value="Genomic_DNA"/>
</dbReference>
<sequence length="287" mass="33055">MLDNTLQGNDITLDIQEQQSHVGRRFLLQINSSTTPFDASQPVFIVLLCIIAILSILFIIIIVFLCRLLRIQRELRTPDTPSTTPEETFANRQNLSNATSPLPHSHHTYVNDISSLSLETTDVNKLNSYLFIDLHSTSSETYSDYKYRQSTNNRWTTYSCLEQEHPPALPHQRLHAPRFLMRERSLAKNTRHLPQLRQATMAQQKNLFGLDNSGDSSRSTTTNPSSVYHLNPTFITQEHRILHNIEEEEPSSIHSQSLTDNNQLHIPYNYSFIRANQSVYINNSFFV</sequence>
<evidence type="ECO:0000313" key="3">
    <source>
        <dbReference type="EMBL" id="CAF1674949.1"/>
    </source>
</evidence>
<gene>
    <name evidence="3" type="ORF">XAT740_LOCUS59405</name>
</gene>
<keyword evidence="2" id="KW-0472">Membrane</keyword>
<feature type="region of interest" description="Disordered" evidence="1">
    <location>
        <begin position="208"/>
        <end position="229"/>
    </location>
</feature>
<keyword evidence="4" id="KW-1185">Reference proteome</keyword>